<protein>
    <recommendedName>
        <fullName evidence="3">Autophagy-related protein 1</fullName>
    </recommendedName>
</protein>
<keyword evidence="2" id="KW-0072">Autophagy</keyword>
<dbReference type="Pfam" id="PF00069">
    <property type="entry name" value="Pkinase"/>
    <property type="match status" value="1"/>
</dbReference>
<dbReference type="PROSITE" id="PS00108">
    <property type="entry name" value="PROTEIN_KINASE_ST"/>
    <property type="match status" value="1"/>
</dbReference>
<keyword evidence="7" id="KW-1185">Reference proteome</keyword>
<name>A0A6H0XYQ9_9PEZI</name>
<evidence type="ECO:0000256" key="2">
    <source>
        <dbReference type="ARBA" id="ARBA00023006"/>
    </source>
</evidence>
<evidence type="ECO:0000259" key="5">
    <source>
        <dbReference type="PROSITE" id="PS50011"/>
    </source>
</evidence>
<evidence type="ECO:0000256" key="4">
    <source>
        <dbReference type="SAM" id="MobiDB-lite"/>
    </source>
</evidence>
<dbReference type="PROSITE" id="PS50011">
    <property type="entry name" value="PROTEIN_KINASE_DOM"/>
    <property type="match status" value="1"/>
</dbReference>
<evidence type="ECO:0000313" key="6">
    <source>
        <dbReference type="EMBL" id="QIW99911.1"/>
    </source>
</evidence>
<dbReference type="Proteomes" id="UP000503462">
    <property type="component" value="Chromosome 4"/>
</dbReference>
<dbReference type="AlphaFoldDB" id="A0A6H0XYQ9"/>
<dbReference type="EMBL" id="CP051142">
    <property type="protein sequence ID" value="QIW99911.1"/>
    <property type="molecule type" value="Genomic_DNA"/>
</dbReference>
<gene>
    <name evidence="6" type="ORF">AMS68_005429</name>
</gene>
<dbReference type="Gene3D" id="1.10.510.10">
    <property type="entry name" value="Transferase(Phosphotransferase) domain 1"/>
    <property type="match status" value="1"/>
</dbReference>
<reference evidence="6 7" key="1">
    <citation type="journal article" date="2016" name="Sci. Rep.">
        <title>Peltaster fructicola genome reveals evolution from an invasive phytopathogen to an ectophytic parasite.</title>
        <authorList>
            <person name="Xu C."/>
            <person name="Chen H."/>
            <person name="Gleason M.L."/>
            <person name="Xu J.R."/>
            <person name="Liu H."/>
            <person name="Zhang R."/>
            <person name="Sun G."/>
        </authorList>
    </citation>
    <scope>NUCLEOTIDE SEQUENCE [LARGE SCALE GENOMIC DNA]</scope>
    <source>
        <strain evidence="6 7">LNHT1506</strain>
    </source>
</reference>
<proteinExistence type="predicted"/>
<evidence type="ECO:0000256" key="3">
    <source>
        <dbReference type="ARBA" id="ARBA00030237"/>
    </source>
</evidence>
<dbReference type="GO" id="GO:0004674">
    <property type="term" value="F:protein serine/threonine kinase activity"/>
    <property type="evidence" value="ECO:0007669"/>
    <property type="project" value="InterPro"/>
</dbReference>
<dbReference type="InterPro" id="IPR008271">
    <property type="entry name" value="Ser/Thr_kinase_AS"/>
</dbReference>
<feature type="compositionally biased region" description="Basic and acidic residues" evidence="4">
    <location>
        <begin position="31"/>
        <end position="42"/>
    </location>
</feature>
<sequence>MPSRLARLSASPTEQCPIPAFNPSSPLSPRDSLEQTRSRGCSDTEGPSSQDLIYFDFTKIDYELERARKLGSGLWSNVYMSEPTLSRPQPVPGRLTPPYSPRASISASTAVFAIKVPARKDANVVLRHEAKMLSHLQSFAGMSQYVVPFFGLDGRNDALVFEAVIGGSMHDLSNRLRHMTDFARHQEVVSIFPGLAMDLISALEFMHDAGVVHADIKPQNVLLDVSDHYSLPAPVIRARFIDFSAAFIPSIEDSMPAGAGTWDYMAPEQISIQKDLSKPTFASDVWSLGITLLSVIVLGSPYTAACGSNLFMLREAVKSGNPIGFAKIDLKVKERMDACQSFIDCCRLALQKDRVKRTTAGAWKRWLEAHDV</sequence>
<accession>A0A6H0XYQ9</accession>
<evidence type="ECO:0000256" key="1">
    <source>
        <dbReference type="ARBA" id="ARBA00004623"/>
    </source>
</evidence>
<feature type="domain" description="Protein kinase" evidence="5">
    <location>
        <begin position="64"/>
        <end position="372"/>
    </location>
</feature>
<dbReference type="GO" id="GO:0034045">
    <property type="term" value="C:phagophore assembly site membrane"/>
    <property type="evidence" value="ECO:0007669"/>
    <property type="project" value="UniProtKB-SubCell"/>
</dbReference>
<dbReference type="InterPro" id="IPR011009">
    <property type="entry name" value="Kinase-like_dom_sf"/>
</dbReference>
<dbReference type="GO" id="GO:0010506">
    <property type="term" value="P:regulation of autophagy"/>
    <property type="evidence" value="ECO:0007669"/>
    <property type="project" value="InterPro"/>
</dbReference>
<organism evidence="6 7">
    <name type="scientific">Peltaster fructicola</name>
    <dbReference type="NCBI Taxonomy" id="286661"/>
    <lineage>
        <taxon>Eukaryota</taxon>
        <taxon>Fungi</taxon>
        <taxon>Dikarya</taxon>
        <taxon>Ascomycota</taxon>
        <taxon>Pezizomycotina</taxon>
        <taxon>Dothideomycetes</taxon>
        <taxon>Dothideomycetes incertae sedis</taxon>
        <taxon>Peltaster</taxon>
    </lineage>
</organism>
<feature type="region of interest" description="Disordered" evidence="4">
    <location>
        <begin position="1"/>
        <end position="47"/>
    </location>
</feature>
<dbReference type="OrthoDB" id="1668230at2759"/>
<evidence type="ECO:0000313" key="7">
    <source>
        <dbReference type="Proteomes" id="UP000503462"/>
    </source>
</evidence>
<comment type="subcellular location">
    <subcellularLocation>
        <location evidence="1">Preautophagosomal structure membrane</location>
        <topology evidence="1">Peripheral membrane protein</topology>
    </subcellularLocation>
</comment>
<dbReference type="Gene3D" id="3.30.200.20">
    <property type="entry name" value="Phosphorylase Kinase, domain 1"/>
    <property type="match status" value="1"/>
</dbReference>
<dbReference type="SUPFAM" id="SSF56112">
    <property type="entry name" value="Protein kinase-like (PK-like)"/>
    <property type="match status" value="1"/>
</dbReference>
<dbReference type="SMART" id="SM00220">
    <property type="entry name" value="S_TKc"/>
    <property type="match status" value="1"/>
</dbReference>
<dbReference type="GO" id="GO:0005524">
    <property type="term" value="F:ATP binding"/>
    <property type="evidence" value="ECO:0007669"/>
    <property type="project" value="InterPro"/>
</dbReference>
<dbReference type="GO" id="GO:0006914">
    <property type="term" value="P:autophagy"/>
    <property type="evidence" value="ECO:0007669"/>
    <property type="project" value="UniProtKB-KW"/>
</dbReference>
<dbReference type="PANTHER" id="PTHR24348">
    <property type="entry name" value="SERINE/THREONINE-PROTEIN KINASE UNC-51-RELATED"/>
    <property type="match status" value="1"/>
</dbReference>
<dbReference type="InterPro" id="IPR045269">
    <property type="entry name" value="Atg1-like"/>
</dbReference>
<dbReference type="InterPro" id="IPR000719">
    <property type="entry name" value="Prot_kinase_dom"/>
</dbReference>